<dbReference type="OrthoDB" id="1919336at2759"/>
<reference evidence="9" key="1">
    <citation type="journal article" date="2021" name="Nat. Commun.">
        <title>Genetic determinants of endophytism in the Arabidopsis root mycobiome.</title>
        <authorList>
            <person name="Mesny F."/>
            <person name="Miyauchi S."/>
            <person name="Thiergart T."/>
            <person name="Pickel B."/>
            <person name="Atanasova L."/>
            <person name="Karlsson M."/>
            <person name="Huettel B."/>
            <person name="Barry K.W."/>
            <person name="Haridas S."/>
            <person name="Chen C."/>
            <person name="Bauer D."/>
            <person name="Andreopoulos W."/>
            <person name="Pangilinan J."/>
            <person name="LaButti K."/>
            <person name="Riley R."/>
            <person name="Lipzen A."/>
            <person name="Clum A."/>
            <person name="Drula E."/>
            <person name="Henrissat B."/>
            <person name="Kohler A."/>
            <person name="Grigoriev I.V."/>
            <person name="Martin F.M."/>
            <person name="Hacquard S."/>
        </authorList>
    </citation>
    <scope>NUCLEOTIDE SEQUENCE</scope>
    <source>
        <strain evidence="9">MPI-CAGE-CH-0230</strain>
    </source>
</reference>
<proteinExistence type="predicted"/>
<accession>A0A9P9BMM0</accession>
<dbReference type="GO" id="GO:0003677">
    <property type="term" value="F:DNA binding"/>
    <property type="evidence" value="ECO:0007669"/>
    <property type="project" value="UniProtKB-KW"/>
</dbReference>
<gene>
    <name evidence="9" type="ORF">B0I36DRAFT_354272</name>
</gene>
<evidence type="ECO:0000256" key="4">
    <source>
        <dbReference type="ARBA" id="ARBA00023125"/>
    </source>
</evidence>
<dbReference type="GO" id="GO:0000981">
    <property type="term" value="F:DNA-binding transcription factor activity, RNA polymerase II-specific"/>
    <property type="evidence" value="ECO:0007669"/>
    <property type="project" value="InterPro"/>
</dbReference>
<keyword evidence="10" id="KW-1185">Reference proteome</keyword>
<dbReference type="Pfam" id="PF00172">
    <property type="entry name" value="Zn_clus"/>
    <property type="match status" value="1"/>
</dbReference>
<dbReference type="SMART" id="SM00066">
    <property type="entry name" value="GAL4"/>
    <property type="match status" value="1"/>
</dbReference>
<keyword evidence="6" id="KW-0539">Nucleus</keyword>
<evidence type="ECO:0000256" key="3">
    <source>
        <dbReference type="ARBA" id="ARBA00023015"/>
    </source>
</evidence>
<dbReference type="InterPro" id="IPR036864">
    <property type="entry name" value="Zn2-C6_fun-type_DNA-bd_sf"/>
</dbReference>
<dbReference type="GO" id="GO:0008270">
    <property type="term" value="F:zinc ion binding"/>
    <property type="evidence" value="ECO:0007669"/>
    <property type="project" value="InterPro"/>
</dbReference>
<dbReference type="Proteomes" id="UP000756346">
    <property type="component" value="Unassembled WGS sequence"/>
</dbReference>
<evidence type="ECO:0000256" key="6">
    <source>
        <dbReference type="ARBA" id="ARBA00023242"/>
    </source>
</evidence>
<keyword evidence="3" id="KW-0805">Transcription regulation</keyword>
<sequence length="574" mass="64953">MTQAQFPRVRCAHKKVTSGCKTCKRRRIRCDETRPKCLRCQRSKVDCDYGSAPPAAAQATPASSSRTASPQASELSPPESRPRADSGKCLEDLSVQPVSYKPDVILPQQPSLLDLTQRQSAFLDNFRTRVIDSLGLLAINKASIARTLMQQVVIDEDIRASALSIGALLHANESRKHKIHASGEHHVSNTGSWDEQTYEMAVQFHVKALSKFRERVAAKDPTLTRRLILVMSVLFVIFENILGDTKSVDRLMAITVHMLQDELCSMGRLGPSTSKTCDNGDEGVNEMNVLLFTMACMNSWALPSYPNQREAMSKIGDGTTSIRPPDPTMAISGWYEAYRLYFHRTAVWAFQTCTAVGLYGTATENMRSQQEGILAHYSTWLQMIRTRVDGATTEDELWKWTMVLFSSLGSQPLFACLFDREEMMYDLYTEYFREALDVFERQAAIAEGKSHLGLPQVTVWNRREIQVLLFIMICSRDIEIRMRAAALCRTYITVDSTWDEKAMLMAGTEWIKLEEACRNEDGIIPKEARLRWTRVDWNDTHTEVTVDFYNLSRHELTTVTVGGDTGFAHLLWTV</sequence>
<dbReference type="InterPro" id="IPR052360">
    <property type="entry name" value="Transcr_Regulatory_Proteins"/>
</dbReference>
<evidence type="ECO:0000256" key="2">
    <source>
        <dbReference type="ARBA" id="ARBA00022833"/>
    </source>
</evidence>
<dbReference type="EMBL" id="JAGTJQ010000011">
    <property type="protein sequence ID" value="KAH7017942.1"/>
    <property type="molecule type" value="Genomic_DNA"/>
</dbReference>
<name>A0A9P9BMM0_9PEZI</name>
<organism evidence="9 10">
    <name type="scientific">Microdochium trichocladiopsis</name>
    <dbReference type="NCBI Taxonomy" id="1682393"/>
    <lineage>
        <taxon>Eukaryota</taxon>
        <taxon>Fungi</taxon>
        <taxon>Dikarya</taxon>
        <taxon>Ascomycota</taxon>
        <taxon>Pezizomycotina</taxon>
        <taxon>Sordariomycetes</taxon>
        <taxon>Xylariomycetidae</taxon>
        <taxon>Xylariales</taxon>
        <taxon>Microdochiaceae</taxon>
        <taxon>Microdochium</taxon>
    </lineage>
</organism>
<dbReference type="SUPFAM" id="SSF57701">
    <property type="entry name" value="Zn2/Cys6 DNA-binding domain"/>
    <property type="match status" value="1"/>
</dbReference>
<evidence type="ECO:0000256" key="1">
    <source>
        <dbReference type="ARBA" id="ARBA00022723"/>
    </source>
</evidence>
<evidence type="ECO:0000256" key="5">
    <source>
        <dbReference type="ARBA" id="ARBA00023163"/>
    </source>
</evidence>
<comment type="caution">
    <text evidence="9">The sequence shown here is derived from an EMBL/GenBank/DDBJ whole genome shotgun (WGS) entry which is preliminary data.</text>
</comment>
<dbReference type="PANTHER" id="PTHR36206:SF4">
    <property type="entry name" value="HYPOTHETICAL CONSERVED PROTEIN (EUROFUNG)-RELATED"/>
    <property type="match status" value="1"/>
</dbReference>
<keyword evidence="2" id="KW-0862">Zinc</keyword>
<dbReference type="RefSeq" id="XP_046006209.1">
    <property type="nucleotide sequence ID" value="XM_046157293.1"/>
</dbReference>
<dbReference type="CDD" id="cd00067">
    <property type="entry name" value="GAL4"/>
    <property type="match status" value="1"/>
</dbReference>
<evidence type="ECO:0000259" key="8">
    <source>
        <dbReference type="PROSITE" id="PS50048"/>
    </source>
</evidence>
<keyword evidence="5" id="KW-0804">Transcription</keyword>
<evidence type="ECO:0000313" key="9">
    <source>
        <dbReference type="EMBL" id="KAH7017942.1"/>
    </source>
</evidence>
<dbReference type="PANTHER" id="PTHR36206">
    <property type="entry name" value="ASPERCRYPTIN BIOSYNTHESIS CLUSTER-SPECIFIC TRANSCRIPTION REGULATOR ATNN-RELATED"/>
    <property type="match status" value="1"/>
</dbReference>
<feature type="compositionally biased region" description="Low complexity" evidence="7">
    <location>
        <begin position="51"/>
        <end position="73"/>
    </location>
</feature>
<dbReference type="PROSITE" id="PS50048">
    <property type="entry name" value="ZN2_CY6_FUNGAL_2"/>
    <property type="match status" value="1"/>
</dbReference>
<evidence type="ECO:0000313" key="10">
    <source>
        <dbReference type="Proteomes" id="UP000756346"/>
    </source>
</evidence>
<protein>
    <recommendedName>
        <fullName evidence="8">Zn(2)-C6 fungal-type domain-containing protein</fullName>
    </recommendedName>
</protein>
<dbReference type="PROSITE" id="PS00463">
    <property type="entry name" value="ZN2_CY6_FUNGAL_1"/>
    <property type="match status" value="1"/>
</dbReference>
<dbReference type="InterPro" id="IPR001138">
    <property type="entry name" value="Zn2Cys6_DnaBD"/>
</dbReference>
<dbReference type="GeneID" id="70186839"/>
<keyword evidence="4" id="KW-0238">DNA-binding</keyword>
<dbReference type="AlphaFoldDB" id="A0A9P9BMM0"/>
<dbReference type="Gene3D" id="4.10.240.10">
    <property type="entry name" value="Zn(2)-C6 fungal-type DNA-binding domain"/>
    <property type="match status" value="1"/>
</dbReference>
<keyword evidence="1" id="KW-0479">Metal-binding</keyword>
<evidence type="ECO:0000256" key="7">
    <source>
        <dbReference type="SAM" id="MobiDB-lite"/>
    </source>
</evidence>
<feature type="region of interest" description="Disordered" evidence="7">
    <location>
        <begin position="47"/>
        <end position="86"/>
    </location>
</feature>
<feature type="domain" description="Zn(2)-C6 fungal-type" evidence="8">
    <location>
        <begin position="19"/>
        <end position="49"/>
    </location>
</feature>